<organism evidence="1 2">
    <name type="scientific">Butyrivibrio fibrisolvens</name>
    <dbReference type="NCBI Taxonomy" id="831"/>
    <lineage>
        <taxon>Bacteria</taxon>
        <taxon>Bacillati</taxon>
        <taxon>Bacillota</taxon>
        <taxon>Clostridia</taxon>
        <taxon>Lachnospirales</taxon>
        <taxon>Lachnospiraceae</taxon>
        <taxon>Butyrivibrio</taxon>
    </lineage>
</organism>
<reference evidence="1 2" key="1">
    <citation type="submission" date="2016-10" db="EMBL/GenBank/DDBJ databases">
        <authorList>
            <person name="de Groot N.N."/>
        </authorList>
    </citation>
    <scope>NUCLEOTIDE SEQUENCE [LARGE SCALE GENOMIC DNA]</scope>
    <source>
        <strain evidence="1 2">AR40</strain>
    </source>
</reference>
<sequence>MADREDLIMQLYKESFGKTFNKYDISVRYDNKDGSLHMNEHRDGEEHFTKAQIEAAMKYFKENIEKFKKSGVEASRKKVYEISVAAISLMTHPQDDKK</sequence>
<evidence type="ECO:0000313" key="2">
    <source>
        <dbReference type="Proteomes" id="UP000182584"/>
    </source>
</evidence>
<dbReference type="AlphaFoldDB" id="A0A1H9VC23"/>
<gene>
    <name evidence="1" type="ORF">SAMN04487884_12257</name>
</gene>
<proteinExistence type="predicted"/>
<dbReference type="Proteomes" id="UP000182584">
    <property type="component" value="Unassembled WGS sequence"/>
</dbReference>
<accession>A0A1H9VC23</accession>
<dbReference type="OrthoDB" id="9877259at2"/>
<name>A0A1H9VC23_BUTFI</name>
<dbReference type="EMBL" id="FOGJ01000022">
    <property type="protein sequence ID" value="SES19138.1"/>
    <property type="molecule type" value="Genomic_DNA"/>
</dbReference>
<dbReference type="RefSeq" id="WP_022759170.1">
    <property type="nucleotide sequence ID" value="NZ_FOGJ01000022.1"/>
</dbReference>
<evidence type="ECO:0000313" key="1">
    <source>
        <dbReference type="EMBL" id="SES19138.1"/>
    </source>
</evidence>
<protein>
    <submittedName>
        <fullName evidence="1">Uncharacterized protein</fullName>
    </submittedName>
</protein>